<feature type="chain" id="PRO_5042841065" description="DNA 3'-5' helicase" evidence="7">
    <location>
        <begin position="24"/>
        <end position="422"/>
    </location>
</feature>
<dbReference type="GO" id="GO:0005524">
    <property type="term" value="F:ATP binding"/>
    <property type="evidence" value="ECO:0007669"/>
    <property type="project" value="UniProtKB-KW"/>
</dbReference>
<evidence type="ECO:0000313" key="10">
    <source>
        <dbReference type="EMBL" id="KAK0542589.1"/>
    </source>
</evidence>
<reference evidence="10" key="1">
    <citation type="journal article" date="2023" name="PhytoFront">
        <title>Draft Genome Resources of Seven Strains of Tilletia horrida, Causal Agent of Kernel Smut of Rice.</title>
        <authorList>
            <person name="Khanal S."/>
            <person name="Antony Babu S."/>
            <person name="Zhou X.G."/>
        </authorList>
    </citation>
    <scope>NUCLEOTIDE SEQUENCE</scope>
    <source>
        <strain evidence="10">TX6</strain>
    </source>
</reference>
<keyword evidence="7" id="KW-0732">Signal</keyword>
<evidence type="ECO:0000256" key="5">
    <source>
        <dbReference type="ARBA" id="ARBA00034808"/>
    </source>
</evidence>
<dbReference type="Pfam" id="PF00271">
    <property type="entry name" value="Helicase_C"/>
    <property type="match status" value="1"/>
</dbReference>
<dbReference type="PANTHER" id="PTHR13710:SF154">
    <property type="entry name" value="RECQ HELICASE, PUTATIVE (AFU_ORTHOLOGUE AFUA_6G14720)-RELATED"/>
    <property type="match status" value="1"/>
</dbReference>
<gene>
    <name evidence="10" type="ORF">OC846_006692</name>
</gene>
<dbReference type="GO" id="GO:0005694">
    <property type="term" value="C:chromosome"/>
    <property type="evidence" value="ECO:0007669"/>
    <property type="project" value="TreeGrafter"/>
</dbReference>
<evidence type="ECO:0000256" key="3">
    <source>
        <dbReference type="ARBA" id="ARBA00022840"/>
    </source>
</evidence>
<evidence type="ECO:0000256" key="1">
    <source>
        <dbReference type="ARBA" id="ARBA00005446"/>
    </source>
</evidence>
<dbReference type="PROSITE" id="PS51257">
    <property type="entry name" value="PROKAR_LIPOPROTEIN"/>
    <property type="match status" value="1"/>
</dbReference>
<dbReference type="InterPro" id="IPR027417">
    <property type="entry name" value="P-loop_NTPase"/>
</dbReference>
<dbReference type="EC" id="5.6.2.4" evidence="5"/>
<evidence type="ECO:0000256" key="4">
    <source>
        <dbReference type="ARBA" id="ARBA00034617"/>
    </source>
</evidence>
<dbReference type="GO" id="GO:0043138">
    <property type="term" value="F:3'-5' DNA helicase activity"/>
    <property type="evidence" value="ECO:0007669"/>
    <property type="project" value="UniProtKB-EC"/>
</dbReference>
<evidence type="ECO:0000313" key="11">
    <source>
        <dbReference type="Proteomes" id="UP001176517"/>
    </source>
</evidence>
<feature type="domain" description="Helicase C-terminal" evidence="9">
    <location>
        <begin position="234"/>
        <end position="379"/>
    </location>
</feature>
<feature type="region of interest" description="Disordered" evidence="6">
    <location>
        <begin position="386"/>
        <end position="408"/>
    </location>
</feature>
<comment type="similarity">
    <text evidence="1">Belongs to the helicase family. RecQ subfamily.</text>
</comment>
<keyword evidence="11" id="KW-1185">Reference proteome</keyword>
<proteinExistence type="inferred from homology"/>
<keyword evidence="2" id="KW-0547">Nucleotide-binding</keyword>
<dbReference type="AlphaFoldDB" id="A0AAN6JNS9"/>
<accession>A0AAN6JNS9</accession>
<evidence type="ECO:0000259" key="9">
    <source>
        <dbReference type="PROSITE" id="PS51194"/>
    </source>
</evidence>
<name>A0AAN6JNS9_9BASI</name>
<dbReference type="EMBL" id="JAPDMZ010000490">
    <property type="protein sequence ID" value="KAK0542589.1"/>
    <property type="molecule type" value="Genomic_DNA"/>
</dbReference>
<keyword evidence="3" id="KW-0067">ATP-binding</keyword>
<dbReference type="GO" id="GO:0009378">
    <property type="term" value="F:four-way junction helicase activity"/>
    <property type="evidence" value="ECO:0007669"/>
    <property type="project" value="TreeGrafter"/>
</dbReference>
<evidence type="ECO:0000259" key="8">
    <source>
        <dbReference type="PROSITE" id="PS51192"/>
    </source>
</evidence>
<dbReference type="PANTHER" id="PTHR13710">
    <property type="entry name" value="DNA HELICASE RECQ FAMILY MEMBER"/>
    <property type="match status" value="1"/>
</dbReference>
<evidence type="ECO:0000256" key="6">
    <source>
        <dbReference type="SAM" id="MobiDB-lite"/>
    </source>
</evidence>
<comment type="catalytic activity">
    <reaction evidence="4">
        <text>Couples ATP hydrolysis with the unwinding of duplex DNA by translocating in the 3'-5' direction.</text>
        <dbReference type="EC" id="5.6.2.4"/>
    </reaction>
</comment>
<sequence length="422" mass="45533">MARLPLSPGLSAILFNLLISCQAPGKRRQIPSPIADALHCIDRQLTNCVVISSTGSGKALTWQVGARVAALDRQFIILVVPYVALLTDVVRTCLAKKITAKEWRAVDSANTLSSRPNVVIVSLNRAVSSEFLQWTGRVEVRTALRTVFVDECHVMVEETFRRAISDFARLTHVLAEKQFVFLTATLSPFLEKDLERQICLPVKIFREATHRTNLAYSVKRAVHIQEALTLAKVKIGHVLRISPQGSQVLVICKTVGEAIQAGAFLDCPVYHASLSDDVAAESKLPSFLRGELKVLAGTTAAGVGIDVAKIALVVFLGEPYSIASFAQGVGRAGRDGRRAEAVIYRIGVKAESPLGGPLPTSPQPSQGASSFAASFSDRAVILSTPRGMVSSHTQAKGRAANYADQVTKRPIDSLPSQLFSKD</sequence>
<dbReference type="Pfam" id="PF00270">
    <property type="entry name" value="DEAD"/>
    <property type="match status" value="1"/>
</dbReference>
<organism evidence="10 11">
    <name type="scientific">Tilletia horrida</name>
    <dbReference type="NCBI Taxonomy" id="155126"/>
    <lineage>
        <taxon>Eukaryota</taxon>
        <taxon>Fungi</taxon>
        <taxon>Dikarya</taxon>
        <taxon>Basidiomycota</taxon>
        <taxon>Ustilaginomycotina</taxon>
        <taxon>Exobasidiomycetes</taxon>
        <taxon>Tilletiales</taxon>
        <taxon>Tilletiaceae</taxon>
        <taxon>Tilletia</taxon>
    </lineage>
</organism>
<dbReference type="Proteomes" id="UP001176517">
    <property type="component" value="Unassembled WGS sequence"/>
</dbReference>
<evidence type="ECO:0000256" key="7">
    <source>
        <dbReference type="SAM" id="SignalP"/>
    </source>
</evidence>
<dbReference type="Gene3D" id="3.40.50.300">
    <property type="entry name" value="P-loop containing nucleotide triphosphate hydrolases"/>
    <property type="match status" value="2"/>
</dbReference>
<dbReference type="SMART" id="SM00490">
    <property type="entry name" value="HELICc"/>
    <property type="match status" value="1"/>
</dbReference>
<comment type="caution">
    <text evidence="10">The sequence shown here is derived from an EMBL/GenBank/DDBJ whole genome shotgun (WGS) entry which is preliminary data.</text>
</comment>
<dbReference type="InterPro" id="IPR011545">
    <property type="entry name" value="DEAD/DEAH_box_helicase_dom"/>
</dbReference>
<feature type="domain" description="Helicase ATP-binding" evidence="8">
    <location>
        <begin position="39"/>
        <end position="204"/>
    </location>
</feature>
<dbReference type="SUPFAM" id="SSF52540">
    <property type="entry name" value="P-loop containing nucleoside triphosphate hydrolases"/>
    <property type="match status" value="1"/>
</dbReference>
<dbReference type="GO" id="GO:0003676">
    <property type="term" value="F:nucleic acid binding"/>
    <property type="evidence" value="ECO:0007669"/>
    <property type="project" value="InterPro"/>
</dbReference>
<feature type="signal peptide" evidence="7">
    <location>
        <begin position="1"/>
        <end position="23"/>
    </location>
</feature>
<dbReference type="SMART" id="SM00487">
    <property type="entry name" value="DEXDc"/>
    <property type="match status" value="1"/>
</dbReference>
<protein>
    <recommendedName>
        <fullName evidence="5">DNA 3'-5' helicase</fullName>
        <ecNumber evidence="5">5.6.2.4</ecNumber>
    </recommendedName>
</protein>
<dbReference type="PROSITE" id="PS51194">
    <property type="entry name" value="HELICASE_CTER"/>
    <property type="match status" value="1"/>
</dbReference>
<dbReference type="InterPro" id="IPR014001">
    <property type="entry name" value="Helicase_ATP-bd"/>
</dbReference>
<dbReference type="GO" id="GO:0000724">
    <property type="term" value="P:double-strand break repair via homologous recombination"/>
    <property type="evidence" value="ECO:0007669"/>
    <property type="project" value="TreeGrafter"/>
</dbReference>
<dbReference type="InterPro" id="IPR001650">
    <property type="entry name" value="Helicase_C-like"/>
</dbReference>
<dbReference type="PROSITE" id="PS51192">
    <property type="entry name" value="HELICASE_ATP_BIND_1"/>
    <property type="match status" value="1"/>
</dbReference>
<dbReference type="GO" id="GO:0005737">
    <property type="term" value="C:cytoplasm"/>
    <property type="evidence" value="ECO:0007669"/>
    <property type="project" value="TreeGrafter"/>
</dbReference>
<evidence type="ECO:0000256" key="2">
    <source>
        <dbReference type="ARBA" id="ARBA00022741"/>
    </source>
</evidence>